<sequence length="99" mass="11500">MRSLCKAGSKCQGQFYQHVQHAGQQQRDSQGILEEHPYPSSDYKPSFYHNQCQSHKRFRQPSKMSQQCWLPQYTFLLHLQLSGIFSPANQQGVGSIWEV</sequence>
<protein>
    <submittedName>
        <fullName evidence="2">Uncharacterized protein</fullName>
    </submittedName>
</protein>
<dbReference type="EMBL" id="GISG01132823">
    <property type="protein sequence ID" value="MBA4643310.1"/>
    <property type="molecule type" value="Transcribed_RNA"/>
</dbReference>
<reference evidence="2" key="1">
    <citation type="journal article" date="2013" name="J. Plant Res.">
        <title>Effect of fungi and light on seed germination of three Opuntia species from semiarid lands of central Mexico.</title>
        <authorList>
            <person name="Delgado-Sanchez P."/>
            <person name="Jimenez-Bremont J.F."/>
            <person name="Guerrero-Gonzalez Mde L."/>
            <person name="Flores J."/>
        </authorList>
    </citation>
    <scope>NUCLEOTIDE SEQUENCE</scope>
    <source>
        <tissue evidence="2">Cladode</tissue>
    </source>
</reference>
<feature type="region of interest" description="Disordered" evidence="1">
    <location>
        <begin position="22"/>
        <end position="41"/>
    </location>
</feature>
<evidence type="ECO:0000313" key="2">
    <source>
        <dbReference type="EMBL" id="MBA4643310.1"/>
    </source>
</evidence>
<reference evidence="2" key="2">
    <citation type="submission" date="2020-07" db="EMBL/GenBank/DDBJ databases">
        <authorList>
            <person name="Vera ALvarez R."/>
            <person name="Arias-Moreno D.M."/>
            <person name="Jimenez-Jacinto V."/>
            <person name="Jimenez-Bremont J.F."/>
            <person name="Swaminathan K."/>
            <person name="Moose S.P."/>
            <person name="Guerrero-Gonzalez M.L."/>
            <person name="Marino-Ramirez L."/>
            <person name="Landsman D."/>
            <person name="Rodriguez-Kessler M."/>
            <person name="Delgado-Sanchez P."/>
        </authorList>
    </citation>
    <scope>NUCLEOTIDE SEQUENCE</scope>
    <source>
        <tissue evidence="2">Cladode</tissue>
    </source>
</reference>
<proteinExistence type="predicted"/>
<evidence type="ECO:0000256" key="1">
    <source>
        <dbReference type="SAM" id="MobiDB-lite"/>
    </source>
</evidence>
<dbReference type="AlphaFoldDB" id="A0A7C8ZIU6"/>
<name>A0A7C8ZIU6_OPUST</name>
<organism evidence="2">
    <name type="scientific">Opuntia streptacantha</name>
    <name type="common">Prickly pear cactus</name>
    <name type="synonym">Opuntia cardona</name>
    <dbReference type="NCBI Taxonomy" id="393608"/>
    <lineage>
        <taxon>Eukaryota</taxon>
        <taxon>Viridiplantae</taxon>
        <taxon>Streptophyta</taxon>
        <taxon>Embryophyta</taxon>
        <taxon>Tracheophyta</taxon>
        <taxon>Spermatophyta</taxon>
        <taxon>Magnoliopsida</taxon>
        <taxon>eudicotyledons</taxon>
        <taxon>Gunneridae</taxon>
        <taxon>Pentapetalae</taxon>
        <taxon>Caryophyllales</taxon>
        <taxon>Cactineae</taxon>
        <taxon>Cactaceae</taxon>
        <taxon>Opuntioideae</taxon>
        <taxon>Opuntia</taxon>
    </lineage>
</organism>
<accession>A0A7C8ZIU6</accession>